<dbReference type="InterPro" id="IPR001482">
    <property type="entry name" value="T2SS/T4SS_dom"/>
</dbReference>
<feature type="domain" description="AAA+ ATPase" evidence="4">
    <location>
        <begin position="309"/>
        <end position="430"/>
    </location>
</feature>
<evidence type="ECO:0000313" key="5">
    <source>
        <dbReference type="EMBL" id="SFU63091.1"/>
    </source>
</evidence>
<dbReference type="Pfam" id="PF05157">
    <property type="entry name" value="MshEN"/>
    <property type="match status" value="1"/>
</dbReference>
<dbReference type="SMART" id="SM00382">
    <property type="entry name" value="AAA"/>
    <property type="match status" value="1"/>
</dbReference>
<comment type="similarity">
    <text evidence="1">Belongs to the GSP E family.</text>
</comment>
<dbReference type="Gene3D" id="3.30.300.160">
    <property type="entry name" value="Type II secretion system, protein E, N-terminal domain"/>
    <property type="match status" value="1"/>
</dbReference>
<evidence type="ECO:0000259" key="4">
    <source>
        <dbReference type="SMART" id="SM00382"/>
    </source>
</evidence>
<dbReference type="Gene3D" id="3.40.50.300">
    <property type="entry name" value="P-loop containing nucleotide triphosphate hydrolases"/>
    <property type="match status" value="1"/>
</dbReference>
<dbReference type="InterPro" id="IPR027417">
    <property type="entry name" value="P-loop_NTPase"/>
</dbReference>
<dbReference type="PANTHER" id="PTHR30258">
    <property type="entry name" value="TYPE II SECRETION SYSTEM PROTEIN GSPE-RELATED"/>
    <property type="match status" value="1"/>
</dbReference>
<organism evidence="5 6">
    <name type="scientific">Eubacterium pyruvativorans</name>
    <dbReference type="NCBI Taxonomy" id="155865"/>
    <lineage>
        <taxon>Bacteria</taxon>
        <taxon>Bacillati</taxon>
        <taxon>Bacillota</taxon>
        <taxon>Clostridia</taxon>
        <taxon>Eubacteriales</taxon>
        <taxon>Eubacteriaceae</taxon>
        <taxon>Eubacterium</taxon>
    </lineage>
</organism>
<evidence type="ECO:0000313" key="6">
    <source>
        <dbReference type="Proteomes" id="UP000198817"/>
    </source>
</evidence>
<dbReference type="InterPro" id="IPR037257">
    <property type="entry name" value="T2SS_E_N_sf"/>
</dbReference>
<dbReference type="Gene3D" id="3.30.450.90">
    <property type="match status" value="1"/>
</dbReference>
<name>A0A1I7HR02_9FIRM</name>
<gene>
    <name evidence="5" type="ORF">SAMN05216508_12217</name>
</gene>
<dbReference type="Pfam" id="PF00437">
    <property type="entry name" value="T2SSE"/>
    <property type="match status" value="1"/>
</dbReference>
<dbReference type="InterPro" id="IPR003593">
    <property type="entry name" value="AAA+_ATPase"/>
</dbReference>
<dbReference type="GO" id="GO:0005886">
    <property type="term" value="C:plasma membrane"/>
    <property type="evidence" value="ECO:0007669"/>
    <property type="project" value="TreeGrafter"/>
</dbReference>
<proteinExistence type="inferred from homology"/>
<reference evidence="5 6" key="1">
    <citation type="submission" date="2016-10" db="EMBL/GenBank/DDBJ databases">
        <authorList>
            <person name="de Groot N.N."/>
        </authorList>
    </citation>
    <scope>NUCLEOTIDE SEQUENCE [LARGE SCALE GENOMIC DNA]</scope>
    <source>
        <strain evidence="5 6">KHGC13</strain>
    </source>
</reference>
<dbReference type="AlphaFoldDB" id="A0A1I7HR02"/>
<dbReference type="OrthoDB" id="9808272at2"/>
<dbReference type="GO" id="GO:0016887">
    <property type="term" value="F:ATP hydrolysis activity"/>
    <property type="evidence" value="ECO:0007669"/>
    <property type="project" value="TreeGrafter"/>
</dbReference>
<dbReference type="FunFam" id="3.30.450.90:FF:000001">
    <property type="entry name" value="Type II secretion system ATPase GspE"/>
    <property type="match status" value="1"/>
</dbReference>
<dbReference type="PANTHER" id="PTHR30258:SF29">
    <property type="entry name" value="MSHA PILUS ASSEMBLY ATPASE MSHE"/>
    <property type="match status" value="1"/>
</dbReference>
<sequence length="558" mass="62179">MKNKRLGEMLVSMGQLTEEQLKEALDLQKKQKGRFGEILIDNGFITEEQLIETLRIQLGIDFVDLTKTEIDPAMSKYVPKAMAKEYLIIPVRVSNDNLFLAMEDPLNFLAQEEAAHTSKKKIVPMIASRSAIEHAISTLYGNEGAVEAMAQMRAEAGFREEEVTPAEENSESNAPTIRLVNSIIERAHNENASDIHFEPTDQEMVIRMRIDGRLHKVLTIPKELRDSVISRIKIMGRMDTVERRIPQDGRASVKLNGDTVDMRLSTLPTMHGEKAVIRILGGQAAMLDRKAIGIPESENRKLDRLTSLTSGVILIVGPTGSGKSSTMYTLVNELLSEETNLITLEDPVEYNIRGASQVQINEKVGLTFASGLRAILRQDPDIVCVGEIRDGETAEIAMRAAMTGHLVITTIHTEDAVSAIDRLKDMGVEPYMIASAVRGIISQRLVRKICRNCRTEYTPEPGELESAKLKPYPGRKFYIGKGCEYCFHTGYRGRTGVFEILMMNDELRRLIVSGGTKQAFREASAKTDFVPMIQNADRLVQSGITSISEVIRMISNLE</sequence>
<dbReference type="CDD" id="cd01129">
    <property type="entry name" value="PulE-GspE-like"/>
    <property type="match status" value="1"/>
</dbReference>
<protein>
    <submittedName>
        <fullName evidence="5">Type IV pilus assembly protein PilB</fullName>
    </submittedName>
</protein>
<evidence type="ECO:0000256" key="3">
    <source>
        <dbReference type="ARBA" id="ARBA00022840"/>
    </source>
</evidence>
<dbReference type="SUPFAM" id="SSF160246">
    <property type="entry name" value="EspE N-terminal domain-like"/>
    <property type="match status" value="1"/>
</dbReference>
<keyword evidence="3" id="KW-0067">ATP-binding</keyword>
<keyword evidence="2" id="KW-0547">Nucleotide-binding</keyword>
<accession>A0A1I7HR02</accession>
<dbReference type="EMBL" id="FPBT01000022">
    <property type="protein sequence ID" value="SFU63091.1"/>
    <property type="molecule type" value="Genomic_DNA"/>
</dbReference>
<dbReference type="SUPFAM" id="SSF52540">
    <property type="entry name" value="P-loop containing nucleoside triphosphate hydrolases"/>
    <property type="match status" value="1"/>
</dbReference>
<keyword evidence="6" id="KW-1185">Reference proteome</keyword>
<evidence type="ECO:0000256" key="2">
    <source>
        <dbReference type="ARBA" id="ARBA00022741"/>
    </source>
</evidence>
<evidence type="ECO:0000256" key="1">
    <source>
        <dbReference type="ARBA" id="ARBA00006611"/>
    </source>
</evidence>
<dbReference type="GO" id="GO:0005524">
    <property type="term" value="F:ATP binding"/>
    <property type="evidence" value="ECO:0007669"/>
    <property type="project" value="UniProtKB-KW"/>
</dbReference>
<dbReference type="InterPro" id="IPR007831">
    <property type="entry name" value="T2SS_GspE_N"/>
</dbReference>
<dbReference type="Proteomes" id="UP000198817">
    <property type="component" value="Unassembled WGS sequence"/>
</dbReference>
<dbReference type="RefSeq" id="WP_090471731.1">
    <property type="nucleotide sequence ID" value="NZ_FOWF01000025.1"/>
</dbReference>
<dbReference type="STRING" id="155865.SAMN05216515_12516"/>